<evidence type="ECO:0000256" key="1">
    <source>
        <dbReference type="ARBA" id="ARBA00022729"/>
    </source>
</evidence>
<keyword evidence="1 2" id="KW-0732">Signal</keyword>
<evidence type="ECO:0000259" key="3">
    <source>
        <dbReference type="Pfam" id="PF13505"/>
    </source>
</evidence>
<evidence type="ECO:0000313" key="5">
    <source>
        <dbReference type="Proteomes" id="UP000241167"/>
    </source>
</evidence>
<feature type="chain" id="PRO_5015192586" description="Outer membrane protein beta-barrel domain-containing protein" evidence="2">
    <location>
        <begin position="24"/>
        <end position="188"/>
    </location>
</feature>
<comment type="caution">
    <text evidence="4">The sequence shown here is derived from an EMBL/GenBank/DDBJ whole genome shotgun (WGS) entry which is preliminary data.</text>
</comment>
<dbReference type="RefSeq" id="WP_106511411.1">
    <property type="nucleotide sequence ID" value="NZ_PXYI01000001.1"/>
</dbReference>
<dbReference type="AlphaFoldDB" id="A0A2P7QZK5"/>
<dbReference type="Gene3D" id="2.40.160.20">
    <property type="match status" value="1"/>
</dbReference>
<proteinExistence type="predicted"/>
<keyword evidence="5" id="KW-1185">Reference proteome</keyword>
<feature type="domain" description="Outer membrane protein beta-barrel" evidence="3">
    <location>
        <begin position="13"/>
        <end position="178"/>
    </location>
</feature>
<dbReference type="Proteomes" id="UP000241167">
    <property type="component" value="Unassembled WGS sequence"/>
</dbReference>
<organism evidence="4 5">
    <name type="scientific">Allosphingosinicella deserti</name>
    <dbReference type="NCBI Taxonomy" id="2116704"/>
    <lineage>
        <taxon>Bacteria</taxon>
        <taxon>Pseudomonadati</taxon>
        <taxon>Pseudomonadota</taxon>
        <taxon>Alphaproteobacteria</taxon>
        <taxon>Sphingomonadales</taxon>
        <taxon>Sphingomonadaceae</taxon>
        <taxon>Allosphingosinicella</taxon>
    </lineage>
</organism>
<protein>
    <recommendedName>
        <fullName evidence="3">Outer membrane protein beta-barrel domain-containing protein</fullName>
    </recommendedName>
</protein>
<dbReference type="Pfam" id="PF13505">
    <property type="entry name" value="OMP_b-brl"/>
    <property type="match status" value="1"/>
</dbReference>
<dbReference type="InterPro" id="IPR027385">
    <property type="entry name" value="Beta-barrel_OMP"/>
</dbReference>
<gene>
    <name evidence="4" type="ORF">C7I55_03250</name>
</gene>
<reference evidence="4 5" key="1">
    <citation type="submission" date="2018-03" db="EMBL/GenBank/DDBJ databases">
        <title>The draft genome of Sphingosinicella sp. GL-C-18.</title>
        <authorList>
            <person name="Liu L."/>
            <person name="Li L."/>
            <person name="Liang L."/>
            <person name="Zhang X."/>
            <person name="Wang T."/>
        </authorList>
    </citation>
    <scope>NUCLEOTIDE SEQUENCE [LARGE SCALE GENOMIC DNA]</scope>
    <source>
        <strain evidence="4 5">GL-C-18</strain>
    </source>
</reference>
<accession>A0A2P7QZK5</accession>
<sequence length="188" mass="19333">MKKIALIASAAILPLAVPSVAYAQETATAHPYVGVQVGLHNLGIDTDDVDTGGFDIDDSGLIYGAYGGVDFDLGTSAVIGVEGNFNLGNGPIDSDYGIAGRVGFRAGTGTVVFARAGYQWVNISGAGLLGVDEDLIDDDDLDVDDTIGDYLVGVGADIAVGQKVGIRVAVDTISFDTLRPTIGAHVRF</sequence>
<name>A0A2P7QZK5_9SPHN</name>
<dbReference type="EMBL" id="PXYI01000001">
    <property type="protein sequence ID" value="PSJ43391.1"/>
    <property type="molecule type" value="Genomic_DNA"/>
</dbReference>
<evidence type="ECO:0000256" key="2">
    <source>
        <dbReference type="SAM" id="SignalP"/>
    </source>
</evidence>
<evidence type="ECO:0000313" key="4">
    <source>
        <dbReference type="EMBL" id="PSJ43391.1"/>
    </source>
</evidence>
<dbReference type="SUPFAM" id="SSF56925">
    <property type="entry name" value="OMPA-like"/>
    <property type="match status" value="1"/>
</dbReference>
<dbReference type="OrthoDB" id="7594964at2"/>
<dbReference type="InterPro" id="IPR011250">
    <property type="entry name" value="OMP/PagP_B-barrel"/>
</dbReference>
<feature type="signal peptide" evidence="2">
    <location>
        <begin position="1"/>
        <end position="23"/>
    </location>
</feature>